<feature type="region of interest" description="Disordered" evidence="1">
    <location>
        <begin position="336"/>
        <end position="389"/>
    </location>
</feature>
<reference evidence="2" key="1">
    <citation type="journal article" date="2023" name="Genome Biol. Evol.">
        <title>First Whole Genome Sequence and Flow Cytometry Genome Size Data for the Lichen-Forming Fungus Ramalina farinacea (Ascomycota).</title>
        <authorList>
            <person name="Llewellyn T."/>
            <person name="Mian S."/>
            <person name="Hill R."/>
            <person name="Leitch I.J."/>
            <person name="Gaya E."/>
        </authorList>
    </citation>
    <scope>NUCLEOTIDE SEQUENCE</scope>
    <source>
        <strain evidence="2">LIQ254RAFAR</strain>
    </source>
</reference>
<organism evidence="2 3">
    <name type="scientific">Ramalina farinacea</name>
    <dbReference type="NCBI Taxonomy" id="258253"/>
    <lineage>
        <taxon>Eukaryota</taxon>
        <taxon>Fungi</taxon>
        <taxon>Dikarya</taxon>
        <taxon>Ascomycota</taxon>
        <taxon>Pezizomycotina</taxon>
        <taxon>Lecanoromycetes</taxon>
        <taxon>OSLEUM clade</taxon>
        <taxon>Lecanoromycetidae</taxon>
        <taxon>Lecanorales</taxon>
        <taxon>Lecanorineae</taxon>
        <taxon>Ramalinaceae</taxon>
        <taxon>Ramalina</taxon>
    </lineage>
</organism>
<keyword evidence="3" id="KW-1185">Reference proteome</keyword>
<evidence type="ECO:0000313" key="3">
    <source>
        <dbReference type="Proteomes" id="UP001161017"/>
    </source>
</evidence>
<feature type="compositionally biased region" description="Acidic residues" evidence="1">
    <location>
        <begin position="341"/>
        <end position="363"/>
    </location>
</feature>
<evidence type="ECO:0000256" key="1">
    <source>
        <dbReference type="SAM" id="MobiDB-lite"/>
    </source>
</evidence>
<protein>
    <submittedName>
        <fullName evidence="2">Uncharacterized protein</fullName>
    </submittedName>
</protein>
<gene>
    <name evidence="2" type="ORF">OHK93_006980</name>
</gene>
<sequence length="438" mass="49726">MSFVNKLIAKSNHLPALQEEDRAALLPLRKGSILQRATSTKGIKRAFNSFLYGNPRFSIPDIGLNVAQACALKHLLSLPTSKPLLSTTIAWTGYPVARKEKTVFPASQCAIHTWLNPDMLWHLTFLIAKELHWHSKGLWALPPQCLPPDVREMLHVTLKPFLTVFGEEKGLHHSSELPNVEIIKYPLDAFKEAGKGRECVACTLHLIFRNEAAVNTLATLCKGRKKHRRKWPQLLAFLEPTNVEAEEDCFRRWRREGKDVRRARNRVRRWKECGGMNKMSVLQNTETELVPFVWSPTKDAEFDRNFAAGKAAMNLDEAGSRLQNKRMTILEYMLDDRRTEDDDEGEQDADGLYEDDWDDEPIPEMDSPTLVASSSEGGSSPKDLPPKVSHATYMSYSFGLYDPSKMDTAEDDCTSGLRDFDDWSAPKSPPRYPPSRSR</sequence>
<evidence type="ECO:0000313" key="2">
    <source>
        <dbReference type="EMBL" id="MDI1487709.1"/>
    </source>
</evidence>
<feature type="compositionally biased region" description="Pro residues" evidence="1">
    <location>
        <begin position="427"/>
        <end position="438"/>
    </location>
</feature>
<dbReference type="AlphaFoldDB" id="A0AA43TTZ9"/>
<name>A0AA43TTZ9_9LECA</name>
<dbReference type="Proteomes" id="UP001161017">
    <property type="component" value="Unassembled WGS sequence"/>
</dbReference>
<dbReference type="EMBL" id="JAPUFD010000006">
    <property type="protein sequence ID" value="MDI1487709.1"/>
    <property type="molecule type" value="Genomic_DNA"/>
</dbReference>
<comment type="caution">
    <text evidence="2">The sequence shown here is derived from an EMBL/GenBank/DDBJ whole genome shotgun (WGS) entry which is preliminary data.</text>
</comment>
<feature type="region of interest" description="Disordered" evidence="1">
    <location>
        <begin position="402"/>
        <end position="438"/>
    </location>
</feature>
<accession>A0AA43TTZ9</accession>
<proteinExistence type="predicted"/>